<evidence type="ECO:0000313" key="8">
    <source>
        <dbReference type="Proteomes" id="UP000285961"/>
    </source>
</evidence>
<dbReference type="EMBL" id="QZKI01000095">
    <property type="protein sequence ID" value="RJP68068.1"/>
    <property type="molecule type" value="Genomic_DNA"/>
</dbReference>
<dbReference type="PANTHER" id="PTHR43255:SF1">
    <property type="entry name" value="IRON-SULFUR-BINDING OXIDOREDUCTASE FADF-RELATED"/>
    <property type="match status" value="1"/>
</dbReference>
<accession>A0A419EUX5</accession>
<dbReference type="Proteomes" id="UP000285961">
    <property type="component" value="Unassembled WGS sequence"/>
</dbReference>
<feature type="domain" description="4Fe-4S ferredoxin-type" evidence="6">
    <location>
        <begin position="31"/>
        <end position="92"/>
    </location>
</feature>
<evidence type="ECO:0000256" key="3">
    <source>
        <dbReference type="ARBA" id="ARBA00023002"/>
    </source>
</evidence>
<dbReference type="GO" id="GO:0051539">
    <property type="term" value="F:4 iron, 4 sulfur cluster binding"/>
    <property type="evidence" value="ECO:0007669"/>
    <property type="project" value="UniProtKB-KW"/>
</dbReference>
<reference evidence="7 8" key="1">
    <citation type="journal article" date="2017" name="ISME J.">
        <title>Energy and carbon metabolisms in a deep terrestrial subsurface fluid microbial community.</title>
        <authorList>
            <person name="Momper L."/>
            <person name="Jungbluth S.P."/>
            <person name="Lee M.D."/>
            <person name="Amend J.P."/>
        </authorList>
    </citation>
    <scope>NUCLEOTIDE SEQUENCE [LARGE SCALE GENOMIC DNA]</scope>
    <source>
        <strain evidence="7">SURF_17</strain>
    </source>
</reference>
<evidence type="ECO:0000256" key="1">
    <source>
        <dbReference type="ARBA" id="ARBA00022485"/>
    </source>
</evidence>
<organism evidence="7 8">
    <name type="scientific">Candidatus Abyssobacteria bacterium SURF_17</name>
    <dbReference type="NCBI Taxonomy" id="2093361"/>
    <lineage>
        <taxon>Bacteria</taxon>
        <taxon>Pseudomonadati</taxon>
        <taxon>Candidatus Hydrogenedentota</taxon>
        <taxon>Candidatus Abyssobacteria</taxon>
    </lineage>
</organism>
<dbReference type="AlphaFoldDB" id="A0A419EUX5"/>
<dbReference type="GO" id="GO:0005886">
    <property type="term" value="C:plasma membrane"/>
    <property type="evidence" value="ECO:0007669"/>
    <property type="project" value="TreeGrafter"/>
</dbReference>
<dbReference type="SUPFAM" id="SSF46548">
    <property type="entry name" value="alpha-helical ferredoxin"/>
    <property type="match status" value="1"/>
</dbReference>
<keyword evidence="4" id="KW-0408">Iron</keyword>
<sequence>MEFLMPTKEITESQLDSQLVKEVEAKSHTKVSSCFQCLKCSSGCPLSYEMDYLPAQVIRMVNLGLRDEVLKSRTIWVCASCETCTTRCPNDIDIAHVMDTLREMALRSGKAEAEQDMRRFHEAFLSAIKTWGRVHELQMIGTYKLKTRKFMEDADIGMEMFKRGKIKLIPEPIKGRKAVKKLFRKT</sequence>
<keyword evidence="5" id="KW-0411">Iron-sulfur</keyword>
<gene>
    <name evidence="7" type="ORF">C4532_13610</name>
</gene>
<keyword evidence="2" id="KW-0479">Metal-binding</keyword>
<comment type="caution">
    <text evidence="7">The sequence shown here is derived from an EMBL/GenBank/DDBJ whole genome shotgun (WGS) entry which is preliminary data.</text>
</comment>
<protein>
    <submittedName>
        <fullName evidence="7">Heterodisulfide reductase subunit C</fullName>
    </submittedName>
</protein>
<dbReference type="PANTHER" id="PTHR43255">
    <property type="entry name" value="IRON-SULFUR-BINDING OXIDOREDUCTASE FADF-RELATED-RELATED"/>
    <property type="match status" value="1"/>
</dbReference>
<keyword evidence="1" id="KW-0004">4Fe-4S</keyword>
<dbReference type="PROSITE" id="PS00198">
    <property type="entry name" value="4FE4S_FER_1"/>
    <property type="match status" value="1"/>
</dbReference>
<evidence type="ECO:0000256" key="2">
    <source>
        <dbReference type="ARBA" id="ARBA00022723"/>
    </source>
</evidence>
<dbReference type="Gene3D" id="1.10.1060.10">
    <property type="entry name" value="Alpha-helical ferredoxin"/>
    <property type="match status" value="1"/>
</dbReference>
<name>A0A419EUX5_9BACT</name>
<dbReference type="InterPro" id="IPR051460">
    <property type="entry name" value="HdrC_iron-sulfur_subunit"/>
</dbReference>
<dbReference type="Pfam" id="PF13183">
    <property type="entry name" value="Fer4_8"/>
    <property type="match status" value="1"/>
</dbReference>
<evidence type="ECO:0000259" key="6">
    <source>
        <dbReference type="Pfam" id="PF13183"/>
    </source>
</evidence>
<evidence type="ECO:0000256" key="5">
    <source>
        <dbReference type="ARBA" id="ARBA00023014"/>
    </source>
</evidence>
<dbReference type="InterPro" id="IPR017896">
    <property type="entry name" value="4Fe4S_Fe-S-bd"/>
</dbReference>
<evidence type="ECO:0000256" key="4">
    <source>
        <dbReference type="ARBA" id="ARBA00023004"/>
    </source>
</evidence>
<keyword evidence="3" id="KW-0560">Oxidoreductase</keyword>
<dbReference type="InterPro" id="IPR017900">
    <property type="entry name" value="4Fe4S_Fe_S_CS"/>
</dbReference>
<dbReference type="GO" id="GO:0016491">
    <property type="term" value="F:oxidoreductase activity"/>
    <property type="evidence" value="ECO:0007669"/>
    <property type="project" value="UniProtKB-KW"/>
</dbReference>
<evidence type="ECO:0000313" key="7">
    <source>
        <dbReference type="EMBL" id="RJP68068.1"/>
    </source>
</evidence>
<dbReference type="GO" id="GO:0046872">
    <property type="term" value="F:metal ion binding"/>
    <property type="evidence" value="ECO:0007669"/>
    <property type="project" value="UniProtKB-KW"/>
</dbReference>
<proteinExistence type="predicted"/>
<dbReference type="InterPro" id="IPR009051">
    <property type="entry name" value="Helical_ferredxn"/>
</dbReference>